<gene>
    <name evidence="5" type="ORF">BBAD15_g8866</name>
</gene>
<dbReference type="InterPro" id="IPR002110">
    <property type="entry name" value="Ankyrin_rpt"/>
</dbReference>
<keyword evidence="2 3" id="KW-0040">ANK repeat</keyword>
<evidence type="ECO:0000256" key="2">
    <source>
        <dbReference type="ARBA" id="ARBA00023043"/>
    </source>
</evidence>
<protein>
    <submittedName>
        <fullName evidence="5">Putative ankyrin repeat protein</fullName>
    </submittedName>
</protein>
<sequence>MSLIDLPPELLVAIASFLGSTRSISRFTRTNRRTFQVIEHYIYRYDVKTSKHSPKALRNTSLFPRSGRDANSIIPKSLAADAHNNFITAISSAAETGNAALVRILLEAGAKVNSTCWMGISVLGYAMEANNIKTVHLLFSQLGIYLDYWCRHQEPVLLTAVARDKLDLAEVLLPLVDPDQIGQEGITPLRLAVREEKASVIAELLHDDWRTDVEFSSRIDQTPAKMAFYHAEVSNMDFPIHFKKRKTARHILFYLACGGGHLGLAENILELATDDDESVLGKVERSSADSRMRRASNPSREEAQQRGDSALPSRQLFAHGNDELSSQTRVPKPTMPRHQGNDDALALQAPWAHRSQLSSCLPRELLQMVASHLDDTASISRLCRSGRHLYNDLEEYLYRYDALLVSSEKRCKALRATVAESTLNTATRVSIARKSLEAGADVNFCVKVYYRFSRSLIPQHYRLEYNDRGSILSAAVARGCFPLVEVLVHFKADINRRTEEYETAPIAIAVLKPGSGILRFLLRQPTLDLSASRTGYFGQGSALHLAVLLNQLNYVKRLVPYADSQVDNGPWNPLLWSAVLQDNSAMVSFLLSCEKFDVNALRRDWNNRLWSFGKPEHTVFAYTCGLGSLEMVKLLHDNSRVDVDLCGKLNPNAPDELNGIVDPAWLYTFHEKYQVDELSELNELNELNELEYPPARFAMMYYGHGEIADFLINSSKCKTARDYIFRAACARERIELAHKVVRLAEDRDKKHAKRWIEQAELYNLHGVARSIREKWGDV</sequence>
<dbReference type="PANTHER" id="PTHR24198">
    <property type="entry name" value="ANKYRIN REPEAT AND PROTEIN KINASE DOMAIN-CONTAINING PROTEIN"/>
    <property type="match status" value="1"/>
</dbReference>
<evidence type="ECO:0000256" key="4">
    <source>
        <dbReference type="SAM" id="MobiDB-lite"/>
    </source>
</evidence>
<keyword evidence="1" id="KW-0677">Repeat</keyword>
<dbReference type="AlphaFoldDB" id="A0A0A2VIB8"/>
<organism evidence="5 6">
    <name type="scientific">Beauveria bassiana D1-5</name>
    <dbReference type="NCBI Taxonomy" id="1245745"/>
    <lineage>
        <taxon>Eukaryota</taxon>
        <taxon>Fungi</taxon>
        <taxon>Dikarya</taxon>
        <taxon>Ascomycota</taxon>
        <taxon>Pezizomycotina</taxon>
        <taxon>Sordariomycetes</taxon>
        <taxon>Hypocreomycetidae</taxon>
        <taxon>Hypocreales</taxon>
        <taxon>Cordycipitaceae</taxon>
        <taxon>Beauveria</taxon>
    </lineage>
</organism>
<evidence type="ECO:0000313" key="5">
    <source>
        <dbReference type="EMBL" id="KGQ05885.1"/>
    </source>
</evidence>
<dbReference type="PROSITE" id="PS50297">
    <property type="entry name" value="ANK_REP_REGION"/>
    <property type="match status" value="1"/>
</dbReference>
<dbReference type="PANTHER" id="PTHR24198:SF165">
    <property type="entry name" value="ANKYRIN REPEAT-CONTAINING PROTEIN-RELATED"/>
    <property type="match status" value="1"/>
</dbReference>
<name>A0A0A2VIB8_BEABA</name>
<accession>A0A0A2VIB8</accession>
<proteinExistence type="predicted"/>
<dbReference type="SMART" id="SM00248">
    <property type="entry name" value="ANK"/>
    <property type="match status" value="8"/>
</dbReference>
<dbReference type="PROSITE" id="PS50088">
    <property type="entry name" value="ANK_REPEAT"/>
    <property type="match status" value="1"/>
</dbReference>
<comment type="caution">
    <text evidence="5">The sequence shown here is derived from an EMBL/GenBank/DDBJ whole genome shotgun (WGS) entry which is preliminary data.</text>
</comment>
<feature type="region of interest" description="Disordered" evidence="4">
    <location>
        <begin position="283"/>
        <end position="341"/>
    </location>
</feature>
<evidence type="ECO:0000256" key="3">
    <source>
        <dbReference type="PROSITE-ProRule" id="PRU00023"/>
    </source>
</evidence>
<dbReference type="Gene3D" id="1.25.40.20">
    <property type="entry name" value="Ankyrin repeat-containing domain"/>
    <property type="match status" value="2"/>
</dbReference>
<dbReference type="CDD" id="cd09917">
    <property type="entry name" value="F-box_SF"/>
    <property type="match status" value="1"/>
</dbReference>
<feature type="compositionally biased region" description="Basic and acidic residues" evidence="4">
    <location>
        <begin position="283"/>
        <end position="292"/>
    </location>
</feature>
<dbReference type="STRING" id="1245745.A0A0A2VIB8"/>
<evidence type="ECO:0000256" key="1">
    <source>
        <dbReference type="ARBA" id="ARBA00022737"/>
    </source>
</evidence>
<dbReference type="SUPFAM" id="SSF48403">
    <property type="entry name" value="Ankyrin repeat"/>
    <property type="match status" value="1"/>
</dbReference>
<feature type="repeat" description="ANK" evidence="3">
    <location>
        <begin position="85"/>
        <end position="113"/>
    </location>
</feature>
<reference evidence="5 6" key="1">
    <citation type="submission" date="2012-10" db="EMBL/GenBank/DDBJ databases">
        <title>Genome sequencing and analysis of entomopathogenic fungi Beauveria bassiana D1-5.</title>
        <authorList>
            <person name="Li Q."/>
            <person name="Wang L."/>
            <person name="Zhang Z."/>
            <person name="Wang Q."/>
            <person name="Ren J."/>
            <person name="Wang M."/>
            <person name="Xu W."/>
            <person name="Wang J."/>
            <person name="Lu Y."/>
            <person name="Du Q."/>
            <person name="Sun Z."/>
        </authorList>
    </citation>
    <scope>NUCLEOTIDE SEQUENCE [LARGE SCALE GENOMIC DNA]</scope>
    <source>
        <strain evidence="5 6">D1-5</strain>
    </source>
</reference>
<dbReference type="Proteomes" id="UP000030106">
    <property type="component" value="Unassembled WGS sequence"/>
</dbReference>
<dbReference type="InterPro" id="IPR036770">
    <property type="entry name" value="Ankyrin_rpt-contain_sf"/>
</dbReference>
<evidence type="ECO:0000313" key="6">
    <source>
        <dbReference type="Proteomes" id="UP000030106"/>
    </source>
</evidence>
<dbReference type="OrthoDB" id="4869849at2759"/>
<dbReference type="EMBL" id="ANFO01000907">
    <property type="protein sequence ID" value="KGQ05885.1"/>
    <property type="molecule type" value="Genomic_DNA"/>
</dbReference>
<dbReference type="HOGENOM" id="CLU_359794_0_0_1"/>